<dbReference type="EMBL" id="BAAAUG010000022">
    <property type="protein sequence ID" value="GAA3091742.1"/>
    <property type="molecule type" value="Genomic_DNA"/>
</dbReference>
<evidence type="ECO:0000313" key="3">
    <source>
        <dbReference type="Proteomes" id="UP001501637"/>
    </source>
</evidence>
<evidence type="ECO:0000313" key="2">
    <source>
        <dbReference type="EMBL" id="GAA3091742.1"/>
    </source>
</evidence>
<comment type="caution">
    <text evidence="2">The sequence shown here is derived from an EMBL/GenBank/DDBJ whole genome shotgun (WGS) entry which is preliminary data.</text>
</comment>
<keyword evidence="3" id="KW-1185">Reference proteome</keyword>
<feature type="compositionally biased region" description="Low complexity" evidence="1">
    <location>
        <begin position="74"/>
        <end position="84"/>
    </location>
</feature>
<gene>
    <name evidence="2" type="ORF">GCM10010449_14370</name>
</gene>
<reference evidence="3" key="1">
    <citation type="journal article" date="2019" name="Int. J. Syst. Evol. Microbiol.">
        <title>The Global Catalogue of Microorganisms (GCM) 10K type strain sequencing project: providing services to taxonomists for standard genome sequencing and annotation.</title>
        <authorList>
            <consortium name="The Broad Institute Genomics Platform"/>
            <consortium name="The Broad Institute Genome Sequencing Center for Infectious Disease"/>
            <person name="Wu L."/>
            <person name="Ma J."/>
        </authorList>
    </citation>
    <scope>NUCLEOTIDE SEQUENCE [LARGE SCALE GENOMIC DNA]</scope>
    <source>
        <strain evidence="3">JCM 9092</strain>
    </source>
</reference>
<feature type="region of interest" description="Disordered" evidence="1">
    <location>
        <begin position="1"/>
        <end position="21"/>
    </location>
</feature>
<feature type="compositionally biased region" description="Polar residues" evidence="1">
    <location>
        <begin position="1"/>
        <end position="14"/>
    </location>
</feature>
<evidence type="ECO:0000256" key="1">
    <source>
        <dbReference type="SAM" id="MobiDB-lite"/>
    </source>
</evidence>
<protein>
    <submittedName>
        <fullName evidence="2">Uncharacterized protein</fullName>
    </submittedName>
</protein>
<sequence length="84" mass="8794">MIVNSPFSNDSNATYDPRHPAPVAPAHVTALSAKSPNGNVHCSVRDGATLRHPHRAQHPGRLRSASGGKGGAGKAARYAAFDRQ</sequence>
<accession>A0ABP6MCP0</accession>
<feature type="region of interest" description="Disordered" evidence="1">
    <location>
        <begin position="50"/>
        <end position="84"/>
    </location>
</feature>
<feature type="compositionally biased region" description="Basic residues" evidence="1">
    <location>
        <begin position="51"/>
        <end position="61"/>
    </location>
</feature>
<name>A0ABP6MCP0_9ACTN</name>
<dbReference type="Proteomes" id="UP001501637">
    <property type="component" value="Unassembled WGS sequence"/>
</dbReference>
<proteinExistence type="predicted"/>
<organism evidence="2 3">
    <name type="scientific">Streptomyces rectiviolaceus</name>
    <dbReference type="NCBI Taxonomy" id="332591"/>
    <lineage>
        <taxon>Bacteria</taxon>
        <taxon>Bacillati</taxon>
        <taxon>Actinomycetota</taxon>
        <taxon>Actinomycetes</taxon>
        <taxon>Kitasatosporales</taxon>
        <taxon>Streptomycetaceae</taxon>
        <taxon>Streptomyces</taxon>
    </lineage>
</organism>